<name>A0A5R9L988_9ENTR</name>
<evidence type="ECO:0000313" key="3">
    <source>
        <dbReference type="EMBL" id="TLV04995.1"/>
    </source>
</evidence>
<dbReference type="AlphaFoldDB" id="A0A5R9L988"/>
<keyword evidence="1" id="KW-1133">Transmembrane helix</keyword>
<dbReference type="RefSeq" id="WP_138363153.1">
    <property type="nucleotide sequence ID" value="NZ_VCHQ01000040.1"/>
</dbReference>
<organism evidence="3 4">
    <name type="scientific">Klebsiella indica</name>
    <dbReference type="NCBI Taxonomy" id="2582917"/>
    <lineage>
        <taxon>Bacteria</taxon>
        <taxon>Pseudomonadati</taxon>
        <taxon>Pseudomonadota</taxon>
        <taxon>Gammaproteobacteria</taxon>
        <taxon>Enterobacterales</taxon>
        <taxon>Enterobacteriaceae</taxon>
        <taxon>Klebsiella/Raoultella group</taxon>
        <taxon>Klebsiella</taxon>
    </lineage>
</organism>
<dbReference type="InterPro" id="IPR032623">
    <property type="entry name" value="FecR_N"/>
</dbReference>
<sequence length="118" mass="13530">MAIKKSTSVSRQERDEQALFWVVRLTSGDASDADLAHFARWRHEPDNEIALSEARRLWISLGNSLEQWHDLPVDTQAAANTEELSVPQRKKFLRWAGGVLVLVLVILAVSYVWQTLRY</sequence>
<gene>
    <name evidence="3" type="ORF">FE839_23560</name>
</gene>
<proteinExistence type="predicted"/>
<accession>A0A5R9L988</accession>
<keyword evidence="1" id="KW-0812">Transmembrane</keyword>
<protein>
    <submittedName>
        <fullName evidence="3">DUF4880 domain-containing protein</fullName>
    </submittedName>
</protein>
<feature type="transmembrane region" description="Helical" evidence="1">
    <location>
        <begin position="92"/>
        <end position="113"/>
    </location>
</feature>
<reference evidence="3 4" key="1">
    <citation type="submission" date="2019-05" db="EMBL/GenBank/DDBJ databases">
        <title>Genome sequence of Klebsiella sp strain TOUT106.</title>
        <authorList>
            <person name="Rahi P."/>
            <person name="Chaudhari D."/>
        </authorList>
    </citation>
    <scope>NUCLEOTIDE SEQUENCE [LARGE SCALE GENOMIC DNA]</scope>
    <source>
        <strain evidence="3 4">TOUT106</strain>
    </source>
</reference>
<evidence type="ECO:0000313" key="4">
    <source>
        <dbReference type="Proteomes" id="UP000307430"/>
    </source>
</evidence>
<keyword evidence="4" id="KW-1185">Reference proteome</keyword>
<keyword evidence="1" id="KW-0472">Membrane</keyword>
<dbReference type="Proteomes" id="UP000307430">
    <property type="component" value="Unassembled WGS sequence"/>
</dbReference>
<evidence type="ECO:0000259" key="2">
    <source>
        <dbReference type="Pfam" id="PF16220"/>
    </source>
</evidence>
<evidence type="ECO:0000256" key="1">
    <source>
        <dbReference type="SAM" id="Phobius"/>
    </source>
</evidence>
<feature type="domain" description="FecR N-terminal" evidence="2">
    <location>
        <begin position="16"/>
        <end position="57"/>
    </location>
</feature>
<dbReference type="EMBL" id="VCHQ01000040">
    <property type="protein sequence ID" value="TLV04995.1"/>
    <property type="molecule type" value="Genomic_DNA"/>
</dbReference>
<dbReference type="Pfam" id="PF16220">
    <property type="entry name" value="DUF4880"/>
    <property type="match status" value="1"/>
</dbReference>
<comment type="caution">
    <text evidence="3">The sequence shown here is derived from an EMBL/GenBank/DDBJ whole genome shotgun (WGS) entry which is preliminary data.</text>
</comment>